<protein>
    <recommendedName>
        <fullName evidence="2">dTDP-4-dehydrorhamnose reductase</fullName>
        <ecNumber evidence="2">1.1.1.133</ecNumber>
    </recommendedName>
</protein>
<evidence type="ECO:0000259" key="3">
    <source>
        <dbReference type="Pfam" id="PF04321"/>
    </source>
</evidence>
<keyword evidence="2" id="KW-0521">NADP</keyword>
<dbReference type="InterPro" id="IPR005913">
    <property type="entry name" value="dTDP_dehydrorham_reduct"/>
</dbReference>
<evidence type="ECO:0000313" key="5">
    <source>
        <dbReference type="Proteomes" id="UP000178636"/>
    </source>
</evidence>
<dbReference type="GO" id="GO:0005829">
    <property type="term" value="C:cytosol"/>
    <property type="evidence" value="ECO:0007669"/>
    <property type="project" value="TreeGrafter"/>
</dbReference>
<gene>
    <name evidence="4" type="ORF">A3C93_05380</name>
</gene>
<dbReference type="EMBL" id="MHLO01000035">
    <property type="protein sequence ID" value="OGZ11341.1"/>
    <property type="molecule type" value="Genomic_DNA"/>
</dbReference>
<evidence type="ECO:0000256" key="1">
    <source>
        <dbReference type="ARBA" id="ARBA00010944"/>
    </source>
</evidence>
<dbReference type="Proteomes" id="UP000178636">
    <property type="component" value="Unassembled WGS sequence"/>
</dbReference>
<dbReference type="InterPro" id="IPR036291">
    <property type="entry name" value="NAD(P)-bd_dom_sf"/>
</dbReference>
<comment type="caution">
    <text evidence="4">The sequence shown here is derived from an EMBL/GenBank/DDBJ whole genome shotgun (WGS) entry which is preliminary data.</text>
</comment>
<dbReference type="NCBIfam" id="TIGR01214">
    <property type="entry name" value="rmlD"/>
    <property type="match status" value="1"/>
</dbReference>
<dbReference type="UniPathway" id="UPA00124"/>
<dbReference type="GO" id="GO:0019305">
    <property type="term" value="P:dTDP-rhamnose biosynthetic process"/>
    <property type="evidence" value="ECO:0007669"/>
    <property type="project" value="UniProtKB-UniPathway"/>
</dbReference>
<sequence>MKNSAKPSITKPRVLVVGRDGQLGHDLMRALSPAFVALGVDHAGLDITDRKATEKKVEEVKPDIVLNAAAYNKVEEAGRDPSRAYLVNALGPYHLAVAARAIGVPVLHVSTDYVFPGTKKSGYKEGDETHPLNVYGASKEAGERLVRIGNPDHWIVRTSALFGIHAGGGKGYNFVTKMLSLAKEGGEVRVVADQFTAPTYTRDLADGIRELLAKEVPYGTYHLVNEGSATWHDFAREIFRRSGLRTKLTKTTTADSGTTIDRPKRSILKNKKLKALGIGLPPWEDALGRYLTELHR</sequence>
<proteinExistence type="inferred from homology"/>
<keyword evidence="2" id="KW-0560">Oxidoreductase</keyword>
<reference evidence="4 5" key="1">
    <citation type="journal article" date="2016" name="Nat. Commun.">
        <title>Thousands of microbial genomes shed light on interconnected biogeochemical processes in an aquifer system.</title>
        <authorList>
            <person name="Anantharaman K."/>
            <person name="Brown C.T."/>
            <person name="Hug L.A."/>
            <person name="Sharon I."/>
            <person name="Castelle C.J."/>
            <person name="Probst A.J."/>
            <person name="Thomas B.C."/>
            <person name="Singh A."/>
            <person name="Wilkins M.J."/>
            <person name="Karaoz U."/>
            <person name="Brodie E.L."/>
            <person name="Williams K.H."/>
            <person name="Hubbard S.S."/>
            <person name="Banfield J.F."/>
        </authorList>
    </citation>
    <scope>NUCLEOTIDE SEQUENCE [LARGE SCALE GENOMIC DNA]</scope>
</reference>
<dbReference type="GO" id="GO:0008831">
    <property type="term" value="F:dTDP-4-dehydrorhamnose reductase activity"/>
    <property type="evidence" value="ECO:0007669"/>
    <property type="project" value="UniProtKB-EC"/>
</dbReference>
<dbReference type="STRING" id="1798664.A3C93_05380"/>
<dbReference type="CDD" id="cd05254">
    <property type="entry name" value="dTDP_HR_like_SDR_e"/>
    <property type="match status" value="1"/>
</dbReference>
<comment type="pathway">
    <text evidence="2">Carbohydrate biosynthesis; dTDP-L-rhamnose biosynthesis.</text>
</comment>
<accession>A0A1G2DEG5</accession>
<comment type="function">
    <text evidence="2">Catalyzes the reduction of dTDP-6-deoxy-L-lyxo-4-hexulose to yield dTDP-L-rhamnose.</text>
</comment>
<name>A0A1G2DEG5_9BACT</name>
<feature type="domain" description="RmlD-like substrate binding" evidence="3">
    <location>
        <begin position="13"/>
        <end position="294"/>
    </location>
</feature>
<dbReference type="Gene3D" id="3.40.50.720">
    <property type="entry name" value="NAD(P)-binding Rossmann-like Domain"/>
    <property type="match status" value="1"/>
</dbReference>
<dbReference type="AlphaFoldDB" id="A0A1G2DEG5"/>
<dbReference type="Pfam" id="PF04321">
    <property type="entry name" value="RmlD_sub_bind"/>
    <property type="match status" value="1"/>
</dbReference>
<dbReference type="Gene3D" id="3.90.25.10">
    <property type="entry name" value="UDP-galactose 4-epimerase, domain 1"/>
    <property type="match status" value="1"/>
</dbReference>
<organism evidence="4 5">
    <name type="scientific">Candidatus Lloydbacteria bacterium RIFCSPHIGHO2_02_FULL_54_17</name>
    <dbReference type="NCBI Taxonomy" id="1798664"/>
    <lineage>
        <taxon>Bacteria</taxon>
        <taxon>Candidatus Lloydiibacteriota</taxon>
    </lineage>
</organism>
<dbReference type="PANTHER" id="PTHR10491">
    <property type="entry name" value="DTDP-4-DEHYDRORHAMNOSE REDUCTASE"/>
    <property type="match status" value="1"/>
</dbReference>
<evidence type="ECO:0000313" key="4">
    <source>
        <dbReference type="EMBL" id="OGZ11341.1"/>
    </source>
</evidence>
<dbReference type="SUPFAM" id="SSF51735">
    <property type="entry name" value="NAD(P)-binding Rossmann-fold domains"/>
    <property type="match status" value="1"/>
</dbReference>
<evidence type="ECO:0000256" key="2">
    <source>
        <dbReference type="RuleBase" id="RU364082"/>
    </source>
</evidence>
<dbReference type="EC" id="1.1.1.133" evidence="2"/>
<comment type="similarity">
    <text evidence="1 2">Belongs to the dTDP-4-dehydrorhamnose reductase family.</text>
</comment>
<dbReference type="PANTHER" id="PTHR10491:SF4">
    <property type="entry name" value="METHIONINE ADENOSYLTRANSFERASE 2 SUBUNIT BETA"/>
    <property type="match status" value="1"/>
</dbReference>
<dbReference type="InterPro" id="IPR029903">
    <property type="entry name" value="RmlD-like-bd"/>
</dbReference>